<comment type="caution">
    <text evidence="3">The sequence shown here is derived from an EMBL/GenBank/DDBJ whole genome shotgun (WGS) entry which is preliminary data.</text>
</comment>
<evidence type="ECO:0000256" key="2">
    <source>
        <dbReference type="SAM" id="SignalP"/>
    </source>
</evidence>
<dbReference type="PROSITE" id="PS51257">
    <property type="entry name" value="PROKAR_LIPOPROTEIN"/>
    <property type="match status" value="1"/>
</dbReference>
<reference evidence="3 4" key="1">
    <citation type="submission" date="2020-08" db="EMBL/GenBank/DDBJ databases">
        <title>Sequencing the genomes of 1000 actinobacteria strains.</title>
        <authorList>
            <person name="Klenk H.-P."/>
        </authorList>
    </citation>
    <scope>NUCLEOTIDE SEQUENCE [LARGE SCALE GENOMIC DNA]</scope>
    <source>
        <strain evidence="3 4">DSM 27099</strain>
    </source>
</reference>
<evidence type="ECO:0008006" key="5">
    <source>
        <dbReference type="Google" id="ProtNLM"/>
    </source>
</evidence>
<name>A0A7W4V350_9MICO</name>
<dbReference type="RefSeq" id="WP_165138880.1">
    <property type="nucleotide sequence ID" value="NZ_CP049255.1"/>
</dbReference>
<dbReference type="AlphaFoldDB" id="A0A7W4V350"/>
<sequence>MTASRRRISTLSFVTLTAALLLAGCASAAPTATETSLPTETATAKPTPEPTPTATRASMQLPFAGDCNSVFAAEQLNELVGEAELDEPWGADLPPEETLGLLSCRWNGELSTLEAIVAPADSVVNFPLDRYVMSDCGSAGYYYCGAVGGDSETWILVATLVSSDSAADLQRANTALEYVESASHNYPQPVALKTEKDWWSLPSCDELDSRLDMAAILGRAASEPAYHSDNIPSGPTWDLLEGAGRTQWCPWTVSDGSPYDTESKVVEIEMWPGAADTDAMQKLIAVEGIEPIDVTGADSAFIGPGLAYSGTYTSLYVIDGPNVMQVYGLDGDPAGLSAVATAVLEQLQ</sequence>
<dbReference type="Proteomes" id="UP000529310">
    <property type="component" value="Unassembled WGS sequence"/>
</dbReference>
<organism evidence="3 4">
    <name type="scientific">Microbacterium endophyticum</name>
    <dbReference type="NCBI Taxonomy" id="1526412"/>
    <lineage>
        <taxon>Bacteria</taxon>
        <taxon>Bacillati</taxon>
        <taxon>Actinomycetota</taxon>
        <taxon>Actinomycetes</taxon>
        <taxon>Micrococcales</taxon>
        <taxon>Microbacteriaceae</taxon>
        <taxon>Microbacterium</taxon>
    </lineage>
</organism>
<gene>
    <name evidence="3" type="ORF">FHX49_001576</name>
</gene>
<feature type="chain" id="PRO_5030930056" description="DUF3558 domain-containing protein" evidence="2">
    <location>
        <begin position="29"/>
        <end position="348"/>
    </location>
</feature>
<protein>
    <recommendedName>
        <fullName evidence="5">DUF3558 domain-containing protein</fullName>
    </recommendedName>
</protein>
<feature type="signal peptide" evidence="2">
    <location>
        <begin position="1"/>
        <end position="28"/>
    </location>
</feature>
<evidence type="ECO:0000256" key="1">
    <source>
        <dbReference type="SAM" id="MobiDB-lite"/>
    </source>
</evidence>
<keyword evidence="2" id="KW-0732">Signal</keyword>
<accession>A0A7W4V350</accession>
<keyword evidence="4" id="KW-1185">Reference proteome</keyword>
<evidence type="ECO:0000313" key="4">
    <source>
        <dbReference type="Proteomes" id="UP000529310"/>
    </source>
</evidence>
<proteinExistence type="predicted"/>
<dbReference type="EMBL" id="JACHWQ010000004">
    <property type="protein sequence ID" value="MBB2976006.1"/>
    <property type="molecule type" value="Genomic_DNA"/>
</dbReference>
<feature type="region of interest" description="Disordered" evidence="1">
    <location>
        <begin position="31"/>
        <end position="56"/>
    </location>
</feature>
<evidence type="ECO:0000313" key="3">
    <source>
        <dbReference type="EMBL" id="MBB2976006.1"/>
    </source>
</evidence>